<sequence length="415" mass="45897">MEIGSLGSVLSVAAVKQPVSGKNEIKDGFAEMMASVLLEANSAKNAESLGQGKKELQSLAELAGFLNKDYLLDLEDGLKLLEKLMTDSDNLLGKALSYLGVSMDQVQLLVQKWPINEGNSENRAEEGLLTTLTAILAEMAKLPKNELAAKLDNNDFETIKALKLYELMSKSVDGYQSKHAASLKQSMQKLEEGLSSLLKTNNRSSLNDAIQNRFTQVARELNLLHEKNSHFSEATSLTETGSASKTDGQTGSVSFLPQMARAEQLTLMMNSPERPVSAEQLMKQFESLLAKSQFMTSGGTQKLFIKLFPEHLGSIRVELIQKDETMMARIITASGSAKETLEAQINGLKQAFAAQNLAVDRIEVSQQQSQQERFLNRDSQQQQQERQPDKREVDQNEENGNFTLTFEEALLNTEV</sequence>
<dbReference type="Pfam" id="PF02120">
    <property type="entry name" value="Flg_hook"/>
    <property type="match status" value="1"/>
</dbReference>
<dbReference type="Gene3D" id="3.30.750.140">
    <property type="match status" value="1"/>
</dbReference>
<dbReference type="Proteomes" id="UP001242313">
    <property type="component" value="Unassembled WGS sequence"/>
</dbReference>
<dbReference type="CDD" id="cd17470">
    <property type="entry name" value="T3SS_Flik_C"/>
    <property type="match status" value="1"/>
</dbReference>
<feature type="region of interest" description="Disordered" evidence="1">
    <location>
        <begin position="232"/>
        <end position="252"/>
    </location>
</feature>
<keyword evidence="4" id="KW-1185">Reference proteome</keyword>
<dbReference type="InterPro" id="IPR021136">
    <property type="entry name" value="Flagellar_hook_control-like_C"/>
</dbReference>
<keyword evidence="3" id="KW-0966">Cell projection</keyword>
<feature type="compositionally biased region" description="Polar residues" evidence="1">
    <location>
        <begin position="369"/>
        <end position="379"/>
    </location>
</feature>
<evidence type="ECO:0000259" key="2">
    <source>
        <dbReference type="Pfam" id="PF02120"/>
    </source>
</evidence>
<protein>
    <submittedName>
        <fullName evidence="3">Flagellar hook-length control protein FliK</fullName>
    </submittedName>
</protein>
<dbReference type="InterPro" id="IPR038610">
    <property type="entry name" value="FliK-like_C_sf"/>
</dbReference>
<dbReference type="EMBL" id="JAUSUN010000003">
    <property type="protein sequence ID" value="MDQ0412503.1"/>
    <property type="molecule type" value="Genomic_DNA"/>
</dbReference>
<proteinExistence type="predicted"/>
<name>A0ABU0FRG6_9BACI</name>
<reference evidence="3 4" key="1">
    <citation type="submission" date="2023-07" db="EMBL/GenBank/DDBJ databases">
        <title>Genomic Encyclopedia of Type Strains, Phase IV (KMG-IV): sequencing the most valuable type-strain genomes for metagenomic binning, comparative biology and taxonomic classification.</title>
        <authorList>
            <person name="Goeker M."/>
        </authorList>
    </citation>
    <scope>NUCLEOTIDE SEQUENCE [LARGE SCALE GENOMIC DNA]</scope>
    <source>
        <strain evidence="3 4">DSM 19598</strain>
    </source>
</reference>
<keyword evidence="3" id="KW-0969">Cilium</keyword>
<accession>A0ABU0FRG6</accession>
<gene>
    <name evidence="3" type="ORF">J2S25_000683</name>
</gene>
<evidence type="ECO:0000313" key="3">
    <source>
        <dbReference type="EMBL" id="MDQ0412503.1"/>
    </source>
</evidence>
<comment type="caution">
    <text evidence="3">The sequence shown here is derived from an EMBL/GenBank/DDBJ whole genome shotgun (WGS) entry which is preliminary data.</text>
</comment>
<evidence type="ECO:0000256" key="1">
    <source>
        <dbReference type="SAM" id="MobiDB-lite"/>
    </source>
</evidence>
<feature type="domain" description="Flagellar hook-length control protein-like C-terminal" evidence="2">
    <location>
        <begin position="293"/>
        <end position="372"/>
    </location>
</feature>
<keyword evidence="3" id="KW-0282">Flagellum</keyword>
<dbReference type="RefSeq" id="WP_307191218.1">
    <property type="nucleotide sequence ID" value="NZ_JAUSUN010000003.1"/>
</dbReference>
<organism evidence="3 4">
    <name type="scientific">Mesobacillus stamsii</name>
    <dbReference type="NCBI Taxonomy" id="225347"/>
    <lineage>
        <taxon>Bacteria</taxon>
        <taxon>Bacillati</taxon>
        <taxon>Bacillota</taxon>
        <taxon>Bacilli</taxon>
        <taxon>Bacillales</taxon>
        <taxon>Bacillaceae</taxon>
        <taxon>Mesobacillus</taxon>
    </lineage>
</organism>
<evidence type="ECO:0000313" key="4">
    <source>
        <dbReference type="Proteomes" id="UP001242313"/>
    </source>
</evidence>
<feature type="region of interest" description="Disordered" evidence="1">
    <location>
        <begin position="369"/>
        <end position="401"/>
    </location>
</feature>